<dbReference type="RefSeq" id="WP_074633116.1">
    <property type="nucleotide sequence ID" value="NZ_CP066065.1"/>
</dbReference>
<dbReference type="PANTHER" id="PTHR43071:SF1">
    <property type="entry name" value="2-AMINO-4-HYDROXY-6-HYDROXYMETHYLDIHYDROPTERIDINE PYROPHOSPHOKINASE"/>
    <property type="match status" value="1"/>
</dbReference>
<proteinExistence type="inferred from homology"/>
<dbReference type="AlphaFoldDB" id="A0AAP9Y8H9"/>
<feature type="compositionally biased region" description="Basic and acidic residues" evidence="10">
    <location>
        <begin position="674"/>
        <end position="691"/>
    </location>
</feature>
<feature type="domain" description="7,8-dihydro-6-hydroxymethylpterin-pyrophosphokinase" evidence="11">
    <location>
        <begin position="281"/>
        <end position="292"/>
    </location>
</feature>
<evidence type="ECO:0000256" key="8">
    <source>
        <dbReference type="ARBA" id="ARBA00022909"/>
    </source>
</evidence>
<accession>A0AAP9Y8H9</accession>
<comment type="similarity">
    <text evidence="9">Belongs to the DHNA family.</text>
</comment>
<dbReference type="Pfam" id="PF01288">
    <property type="entry name" value="HPPK"/>
    <property type="match status" value="1"/>
</dbReference>
<evidence type="ECO:0000256" key="5">
    <source>
        <dbReference type="ARBA" id="ARBA00022741"/>
    </source>
</evidence>
<feature type="region of interest" description="Disordered" evidence="10">
    <location>
        <begin position="488"/>
        <end position="636"/>
    </location>
</feature>
<feature type="region of interest" description="Disordered" evidence="10">
    <location>
        <begin position="674"/>
        <end position="711"/>
    </location>
</feature>
<evidence type="ECO:0000259" key="11">
    <source>
        <dbReference type="PROSITE" id="PS00794"/>
    </source>
</evidence>
<dbReference type="Proteomes" id="UP000595220">
    <property type="component" value="Chromosome"/>
</dbReference>
<dbReference type="GO" id="GO:0004150">
    <property type="term" value="F:dihydroneopterin aldolase activity"/>
    <property type="evidence" value="ECO:0007669"/>
    <property type="project" value="UniProtKB-UniRule"/>
</dbReference>
<dbReference type="GO" id="GO:0046654">
    <property type="term" value="P:tetrahydrofolate biosynthetic process"/>
    <property type="evidence" value="ECO:0007669"/>
    <property type="project" value="UniProtKB-UniRule"/>
</dbReference>
<dbReference type="InterPro" id="IPR006156">
    <property type="entry name" value="Dihydroneopterin_aldolase"/>
</dbReference>
<evidence type="ECO:0000256" key="10">
    <source>
        <dbReference type="SAM" id="MobiDB-lite"/>
    </source>
</evidence>
<feature type="region of interest" description="Disordered" evidence="10">
    <location>
        <begin position="403"/>
        <end position="463"/>
    </location>
</feature>
<dbReference type="NCBIfam" id="TIGR00526">
    <property type="entry name" value="folB_dom"/>
    <property type="match status" value="1"/>
</dbReference>
<dbReference type="NCBIfam" id="TIGR01498">
    <property type="entry name" value="folK"/>
    <property type="match status" value="1"/>
</dbReference>
<dbReference type="SUPFAM" id="SSF55083">
    <property type="entry name" value="6-hydroxymethyl-7,8-dihydropterin pyrophosphokinase, HPPK"/>
    <property type="match status" value="1"/>
</dbReference>
<dbReference type="GO" id="GO:0005524">
    <property type="term" value="F:ATP binding"/>
    <property type="evidence" value="ECO:0007669"/>
    <property type="project" value="UniProtKB-KW"/>
</dbReference>
<sequence length="739" mass="78284">MSSRRVIIALKGLGALANHGVYDSERTQAQRFCADVIMWVETAGTADDIAATVSYADIADETMAVLTGKPVDLIETLAENIASRVMSHDGVVGTEVTVHKPEAPIEHPFADVSVTVRAGETDALPLSLTLKGIYEAEDGSVITGEIETYGRAQAPSPAEQEQREDIPSRRVAQAAQAPRAEQPSMPAHLRSRRVVLAIGGNLGDVPVTLMHTVEALSYMEGFQIDDVSPIMRTKPVLAPGQAPQPDYWNAIVIGSAIATPDELFTQTSRIERELGRERHERWGARSVDIDIIQVEGLASSDPALSLPHPRARERAFVLAPWLLCEPDAVLEGVGRVADLLALTPDREGIIDAVDDWLEDPAAVMVDSDRLLAQRAEQASADMRELIETLTGEISRVSGLVTKPTESAAPAGETAPSAAAPEAKGPGAAPEAARGDKSEAPAPEPEAPTPRAREEGHASVDPATWNNMWTRWAATDVGEDIAHAMGIERPPAPKAHASDEPEARPPMRQPETPAQRAARAAEQRREAGGSPQASGAPQEPPVPPAAPSPRPGGAPRAASAPPADGRGGQAAPAPRSGGAPQGAPTRPEGGRGTRTAKASARPSWHPISSVSADSPAGRVTRKIGTGTYTPSGDEKPRWMPVFEAEREESHSDIGLPDWNFPVGSAHDVRVVDDRSGLVRDDEPPKPTVHADGRSTILAPGLPDNTPVGPIPEEEATHTGILRRVVVRPTMTGAIPVVKRR</sequence>
<dbReference type="EC" id="4.1.2.25" evidence="9"/>
<evidence type="ECO:0000256" key="2">
    <source>
        <dbReference type="ARBA" id="ARBA00005051"/>
    </source>
</evidence>
<dbReference type="GO" id="GO:0016301">
    <property type="term" value="F:kinase activity"/>
    <property type="evidence" value="ECO:0007669"/>
    <property type="project" value="UniProtKB-KW"/>
</dbReference>
<feature type="region of interest" description="Disordered" evidence="10">
    <location>
        <begin position="149"/>
        <end position="188"/>
    </location>
</feature>
<evidence type="ECO:0000256" key="9">
    <source>
        <dbReference type="RuleBase" id="RU362079"/>
    </source>
</evidence>
<comment type="pathway">
    <text evidence="9">Cofactor biosynthesis; tetrahydrofolate biosynthesis; 2-amino-4-hydroxy-6-hydroxymethyl-7,8-dihydropteridine diphosphate from 7,8-dihydroneopterin triphosphate: step 3/4.</text>
</comment>
<dbReference type="Pfam" id="PF02152">
    <property type="entry name" value="FolB"/>
    <property type="match status" value="1"/>
</dbReference>
<comment type="pathway">
    <text evidence="2">Cofactor biosynthesis; tetrahydrofolate biosynthesis; 2-amino-4-hydroxy-6-hydroxymethyl-7,8-dihydropteridine diphosphate from 7,8-dihydroneopterin triphosphate: step 4/4.</text>
</comment>
<dbReference type="GO" id="GO:0003848">
    <property type="term" value="F:2-amino-4-hydroxy-6-hydroxymethyldihydropteridine diphosphokinase activity"/>
    <property type="evidence" value="ECO:0007669"/>
    <property type="project" value="UniProtKB-EC"/>
</dbReference>
<feature type="compositionally biased region" description="Basic and acidic residues" evidence="10">
    <location>
        <begin position="495"/>
        <end position="504"/>
    </location>
</feature>
<reference evidence="12 13" key="1">
    <citation type="submission" date="2020-12" db="EMBL/GenBank/DDBJ databases">
        <title>FDA dAtabase for Regulatory Grade micrObial Sequences (FDA-ARGOS): Supporting development and validation of Infectious Disease Dx tests.</title>
        <authorList>
            <person name="Sproer C."/>
            <person name="Gronow S."/>
            <person name="Severitt S."/>
            <person name="Schroder I."/>
            <person name="Tallon L."/>
            <person name="Sadzewicz L."/>
            <person name="Zhao X."/>
            <person name="Boylan J."/>
            <person name="Ott S."/>
            <person name="Bowen H."/>
            <person name="Vavikolanu K."/>
            <person name="Mehta A."/>
            <person name="Aluvathingal J."/>
            <person name="Nadendla S."/>
            <person name="Lowell S."/>
            <person name="Myers T."/>
            <person name="Yan Y."/>
            <person name="Sichtig H."/>
        </authorList>
    </citation>
    <scope>NUCLEOTIDE SEQUENCE [LARGE SCALE GENOMIC DNA]</scope>
    <source>
        <strain evidence="12 13">FDAARGOS_985</strain>
    </source>
</reference>
<evidence type="ECO:0000256" key="6">
    <source>
        <dbReference type="ARBA" id="ARBA00022777"/>
    </source>
</evidence>
<keyword evidence="9" id="KW-0456">Lyase</keyword>
<comment type="similarity">
    <text evidence="3">In the N-terminal section; belongs to the DHNA family.</text>
</comment>
<dbReference type="GO" id="GO:0046656">
    <property type="term" value="P:folic acid biosynthetic process"/>
    <property type="evidence" value="ECO:0007669"/>
    <property type="project" value="UniProtKB-UniRule"/>
</dbReference>
<dbReference type="Gene3D" id="3.30.70.560">
    <property type="entry name" value="7,8-Dihydro-6-hydroxymethylpterin-pyrophosphokinase HPPK"/>
    <property type="match status" value="1"/>
</dbReference>
<evidence type="ECO:0000256" key="1">
    <source>
        <dbReference type="ARBA" id="ARBA00000198"/>
    </source>
</evidence>
<dbReference type="CDD" id="cd00483">
    <property type="entry name" value="HPPK"/>
    <property type="match status" value="1"/>
</dbReference>
<dbReference type="InterPro" id="IPR035907">
    <property type="entry name" value="Hppk_sf"/>
</dbReference>
<comment type="catalytic activity">
    <reaction evidence="1">
        <text>6-hydroxymethyl-7,8-dihydropterin + ATP = (7,8-dihydropterin-6-yl)methyl diphosphate + AMP + H(+)</text>
        <dbReference type="Rhea" id="RHEA:11412"/>
        <dbReference type="ChEBI" id="CHEBI:15378"/>
        <dbReference type="ChEBI" id="CHEBI:30616"/>
        <dbReference type="ChEBI" id="CHEBI:44841"/>
        <dbReference type="ChEBI" id="CHEBI:72950"/>
        <dbReference type="ChEBI" id="CHEBI:456215"/>
        <dbReference type="EC" id="2.7.6.3"/>
    </reaction>
</comment>
<keyword evidence="6" id="KW-0418">Kinase</keyword>
<dbReference type="Gene3D" id="3.30.1130.10">
    <property type="match status" value="1"/>
</dbReference>
<keyword evidence="8 9" id="KW-0289">Folate biosynthesis</keyword>
<dbReference type="NCBIfam" id="TIGR00525">
    <property type="entry name" value="folB"/>
    <property type="match status" value="1"/>
</dbReference>
<dbReference type="SMART" id="SM00905">
    <property type="entry name" value="FolB"/>
    <property type="match status" value="1"/>
</dbReference>
<protein>
    <recommendedName>
        <fullName evidence="9">Bifunctional folate synthesis protein</fullName>
    </recommendedName>
    <domain>
        <recommendedName>
            <fullName evidence="9">Dihydroneopterin aldolase</fullName>
            <shortName evidence="9">DHNA</shortName>
            <ecNumber evidence="9">4.1.2.25</ecNumber>
        </recommendedName>
        <alternativeName>
            <fullName evidence="9">7,8-dihydroneopterin aldolase</fullName>
        </alternativeName>
    </domain>
    <domain>
        <recommendedName>
            <fullName evidence="9">2-amino-4-hydroxy-6-hydroxymethyldihydropteridine pyrophosphokinase</fullName>
            <ecNumber evidence="9">2.7.6.3</ecNumber>
        </recommendedName>
        <alternativeName>
            <fullName evidence="9">6-hydroxymethyl-7,8-dihydropterin pyrophosphokinase</fullName>
            <shortName evidence="9">PPPK</shortName>
        </alternativeName>
        <alternativeName>
            <fullName evidence="9">7,8-dihydro-6-hydroxymethylpterin pyrophosphokinase</fullName>
            <shortName evidence="9">HPPK</shortName>
        </alternativeName>
    </domain>
</protein>
<name>A0AAP9Y8H9_9ACTO</name>
<dbReference type="PROSITE" id="PS00794">
    <property type="entry name" value="HPPK"/>
    <property type="match status" value="1"/>
</dbReference>
<evidence type="ECO:0000256" key="3">
    <source>
        <dbReference type="ARBA" id="ARBA00009640"/>
    </source>
</evidence>
<dbReference type="PANTHER" id="PTHR43071">
    <property type="entry name" value="2-AMINO-4-HYDROXY-6-HYDROXYMETHYLDIHYDROPTERIDINE PYROPHOSPHOKINASE"/>
    <property type="match status" value="1"/>
</dbReference>
<dbReference type="InterPro" id="IPR000550">
    <property type="entry name" value="Hppk"/>
</dbReference>
<evidence type="ECO:0000256" key="4">
    <source>
        <dbReference type="ARBA" id="ARBA00022679"/>
    </source>
</evidence>
<keyword evidence="7" id="KW-0067">ATP-binding</keyword>
<comment type="catalytic activity">
    <reaction evidence="9">
        <text>7,8-dihydroneopterin = 6-hydroxymethyl-7,8-dihydropterin + glycolaldehyde</text>
        <dbReference type="Rhea" id="RHEA:10540"/>
        <dbReference type="ChEBI" id="CHEBI:17001"/>
        <dbReference type="ChEBI" id="CHEBI:17071"/>
        <dbReference type="ChEBI" id="CHEBI:44841"/>
        <dbReference type="EC" id="4.1.2.25"/>
    </reaction>
</comment>
<comment type="function">
    <text evidence="9">Catalyzes the conversion of 7,8-dihydroneopterin to 6-hydroxymethyl-7,8-dihydropterin.</text>
</comment>
<feature type="compositionally biased region" description="Pro residues" evidence="10">
    <location>
        <begin position="537"/>
        <end position="551"/>
    </location>
</feature>
<feature type="compositionally biased region" description="Low complexity" evidence="10">
    <location>
        <begin position="552"/>
        <end position="563"/>
    </location>
</feature>
<dbReference type="EC" id="2.7.6.3" evidence="9"/>
<keyword evidence="5" id="KW-0547">Nucleotide-binding</keyword>
<evidence type="ECO:0000256" key="7">
    <source>
        <dbReference type="ARBA" id="ARBA00022840"/>
    </source>
</evidence>
<feature type="compositionally biased region" description="Low complexity" evidence="10">
    <location>
        <begin position="403"/>
        <end position="431"/>
    </location>
</feature>
<keyword evidence="4 12" id="KW-0808">Transferase</keyword>
<keyword evidence="13" id="KW-1185">Reference proteome</keyword>
<dbReference type="InterPro" id="IPR043133">
    <property type="entry name" value="GTP-CH-I_C/QueF"/>
</dbReference>
<dbReference type="SUPFAM" id="SSF55620">
    <property type="entry name" value="Tetrahydrobiopterin biosynthesis enzymes-like"/>
    <property type="match status" value="1"/>
</dbReference>
<evidence type="ECO:0000313" key="12">
    <source>
        <dbReference type="EMBL" id="QQC43865.1"/>
    </source>
</evidence>
<evidence type="ECO:0000313" key="13">
    <source>
        <dbReference type="Proteomes" id="UP000595220"/>
    </source>
</evidence>
<dbReference type="InterPro" id="IPR006157">
    <property type="entry name" value="FolB_dom"/>
</dbReference>
<feature type="compositionally biased region" description="Low complexity" evidence="10">
    <location>
        <begin position="169"/>
        <end position="183"/>
    </location>
</feature>
<organism evidence="12 13">
    <name type="scientific">Schaalia meyeri</name>
    <dbReference type="NCBI Taxonomy" id="52773"/>
    <lineage>
        <taxon>Bacteria</taxon>
        <taxon>Bacillati</taxon>
        <taxon>Actinomycetota</taxon>
        <taxon>Actinomycetes</taxon>
        <taxon>Actinomycetales</taxon>
        <taxon>Actinomycetaceae</taxon>
        <taxon>Schaalia</taxon>
    </lineage>
</organism>
<dbReference type="EMBL" id="CP066065">
    <property type="protein sequence ID" value="QQC43865.1"/>
    <property type="molecule type" value="Genomic_DNA"/>
</dbReference>
<gene>
    <name evidence="12" type="primary">folK</name>
    <name evidence="12" type="ORF">I6H42_08935</name>
</gene>